<dbReference type="EMBL" id="JAEVFJ010000007">
    <property type="protein sequence ID" value="KAH8103402.1"/>
    <property type="molecule type" value="Genomic_DNA"/>
</dbReference>
<dbReference type="Gene3D" id="3.90.180.10">
    <property type="entry name" value="Medium-chain alcohol dehydrogenases, catalytic domain"/>
    <property type="match status" value="1"/>
</dbReference>
<comment type="caution">
    <text evidence="2">The sequence shown here is derived from an EMBL/GenBank/DDBJ whole genome shotgun (WGS) entry which is preliminary data.</text>
</comment>
<dbReference type="InterPro" id="IPR011032">
    <property type="entry name" value="GroES-like_sf"/>
</dbReference>
<evidence type="ECO:0000259" key="1">
    <source>
        <dbReference type="SMART" id="SM00829"/>
    </source>
</evidence>
<feature type="domain" description="Enoyl reductase (ER)" evidence="1">
    <location>
        <begin position="16"/>
        <end position="346"/>
    </location>
</feature>
<organism evidence="2 3">
    <name type="scientific">Cristinia sonorae</name>
    <dbReference type="NCBI Taxonomy" id="1940300"/>
    <lineage>
        <taxon>Eukaryota</taxon>
        <taxon>Fungi</taxon>
        <taxon>Dikarya</taxon>
        <taxon>Basidiomycota</taxon>
        <taxon>Agaricomycotina</taxon>
        <taxon>Agaricomycetes</taxon>
        <taxon>Agaricomycetidae</taxon>
        <taxon>Agaricales</taxon>
        <taxon>Pleurotineae</taxon>
        <taxon>Stephanosporaceae</taxon>
        <taxon>Cristinia</taxon>
    </lineage>
</organism>
<dbReference type="GO" id="GO:0016651">
    <property type="term" value="F:oxidoreductase activity, acting on NAD(P)H"/>
    <property type="evidence" value="ECO:0007669"/>
    <property type="project" value="InterPro"/>
</dbReference>
<dbReference type="Pfam" id="PF08240">
    <property type="entry name" value="ADH_N"/>
    <property type="match status" value="1"/>
</dbReference>
<accession>A0A8K0UU48</accession>
<dbReference type="OrthoDB" id="10257049at2759"/>
<evidence type="ECO:0000313" key="2">
    <source>
        <dbReference type="EMBL" id="KAH8103402.1"/>
    </source>
</evidence>
<dbReference type="Gene3D" id="3.40.50.720">
    <property type="entry name" value="NAD(P)-binding Rossmann-like Domain"/>
    <property type="match status" value="1"/>
</dbReference>
<dbReference type="PANTHER" id="PTHR45348">
    <property type="entry name" value="HYPOTHETICAL OXIDOREDUCTASE (EUROFUNG)"/>
    <property type="match status" value="1"/>
</dbReference>
<dbReference type="InterPro" id="IPR036291">
    <property type="entry name" value="NAD(P)-bd_dom_sf"/>
</dbReference>
<dbReference type="InterPro" id="IPR020843">
    <property type="entry name" value="ER"/>
</dbReference>
<protein>
    <submittedName>
        <fullName evidence="2">GroES-like protein</fullName>
    </submittedName>
</protein>
<reference evidence="2" key="1">
    <citation type="journal article" date="2021" name="New Phytol.">
        <title>Evolutionary innovations through gain and loss of genes in the ectomycorrhizal Boletales.</title>
        <authorList>
            <person name="Wu G."/>
            <person name="Miyauchi S."/>
            <person name="Morin E."/>
            <person name="Kuo A."/>
            <person name="Drula E."/>
            <person name="Varga T."/>
            <person name="Kohler A."/>
            <person name="Feng B."/>
            <person name="Cao Y."/>
            <person name="Lipzen A."/>
            <person name="Daum C."/>
            <person name="Hundley H."/>
            <person name="Pangilinan J."/>
            <person name="Johnson J."/>
            <person name="Barry K."/>
            <person name="LaButti K."/>
            <person name="Ng V."/>
            <person name="Ahrendt S."/>
            <person name="Min B."/>
            <person name="Choi I.G."/>
            <person name="Park H."/>
            <person name="Plett J.M."/>
            <person name="Magnuson J."/>
            <person name="Spatafora J.W."/>
            <person name="Nagy L.G."/>
            <person name="Henrissat B."/>
            <person name="Grigoriev I.V."/>
            <person name="Yang Z.L."/>
            <person name="Xu J."/>
            <person name="Martin F.M."/>
        </authorList>
    </citation>
    <scope>NUCLEOTIDE SEQUENCE</scope>
    <source>
        <strain evidence="2">KKN 215</strain>
    </source>
</reference>
<dbReference type="InterPro" id="IPR047122">
    <property type="entry name" value="Trans-enoyl_RdTase-like"/>
</dbReference>
<dbReference type="AlphaFoldDB" id="A0A8K0UU48"/>
<proteinExistence type="predicted"/>
<sequence>MATPVIPQTMKAVITTPDKTTALEDIPVPEIDDDEILVKTTALAQNPTDWKHVKFADNPGTIVGVDFAGVVVRLGSAVKAPAIGTKVAGFVHGGQYKDRGAFAEYVKTAAELVWEVPEGSISDVQAATLGCGAWTAVQTLFHPTRLGLVEPPDQTPNKEWVFIYGGSTSVGMYAIQLAHLAGYRVVTVASPKHHDLLKSYGADVVFDYKDPAAFTKIKEVTEDSIHYALDTISETDTEIFSVKTFGSGYGKLLVILAVKPEAQEVRPDIAIEHSLIYTAHGRAFGKYPPQPEDKEHMAHFLRKFPELVKSGNLKPNPTRLVKGGLEGIPEGFEYMIAGKVSGEKIVYEV</sequence>
<dbReference type="InterPro" id="IPR013154">
    <property type="entry name" value="ADH-like_N"/>
</dbReference>
<dbReference type="InterPro" id="IPR013149">
    <property type="entry name" value="ADH-like_C"/>
</dbReference>
<dbReference type="SMART" id="SM00829">
    <property type="entry name" value="PKS_ER"/>
    <property type="match status" value="1"/>
</dbReference>
<dbReference type="CDD" id="cd08249">
    <property type="entry name" value="enoyl_reductase_like"/>
    <property type="match status" value="1"/>
</dbReference>
<dbReference type="SUPFAM" id="SSF50129">
    <property type="entry name" value="GroES-like"/>
    <property type="match status" value="1"/>
</dbReference>
<name>A0A8K0UU48_9AGAR</name>
<dbReference type="SUPFAM" id="SSF51735">
    <property type="entry name" value="NAD(P)-binding Rossmann-fold domains"/>
    <property type="match status" value="1"/>
</dbReference>
<dbReference type="Pfam" id="PF00107">
    <property type="entry name" value="ADH_zinc_N"/>
    <property type="match status" value="1"/>
</dbReference>
<keyword evidence="3" id="KW-1185">Reference proteome</keyword>
<gene>
    <name evidence="2" type="ORF">BXZ70DRAFT_1005822</name>
</gene>
<dbReference type="PANTHER" id="PTHR45348:SF2">
    <property type="entry name" value="ZINC-TYPE ALCOHOL DEHYDROGENASE-LIKE PROTEIN C2E1P3.01"/>
    <property type="match status" value="1"/>
</dbReference>
<dbReference type="Proteomes" id="UP000813824">
    <property type="component" value="Unassembled WGS sequence"/>
</dbReference>
<evidence type="ECO:0000313" key="3">
    <source>
        <dbReference type="Proteomes" id="UP000813824"/>
    </source>
</evidence>